<organism evidence="1 2">
    <name type="scientific">Eiseniibacteriota bacterium</name>
    <dbReference type="NCBI Taxonomy" id="2212470"/>
    <lineage>
        <taxon>Bacteria</taxon>
        <taxon>Candidatus Eiseniibacteriota</taxon>
    </lineage>
</organism>
<accession>A0A956M1U0</accession>
<dbReference type="EMBL" id="JAGQHR010000357">
    <property type="protein sequence ID" value="MCA9728345.1"/>
    <property type="molecule type" value="Genomic_DNA"/>
</dbReference>
<gene>
    <name evidence="1" type="ORF">KC729_11725</name>
</gene>
<dbReference type="AlphaFoldDB" id="A0A956M1U0"/>
<dbReference type="PANTHER" id="PTHR35368:SF1">
    <property type="entry name" value="HYDROPEROXIDE REDUCTASE"/>
    <property type="match status" value="1"/>
</dbReference>
<protein>
    <submittedName>
        <fullName evidence="1">OsmC family protein</fullName>
    </submittedName>
</protein>
<evidence type="ECO:0000313" key="1">
    <source>
        <dbReference type="EMBL" id="MCA9728345.1"/>
    </source>
</evidence>
<dbReference type="SUPFAM" id="SSF82784">
    <property type="entry name" value="OsmC-like"/>
    <property type="match status" value="1"/>
</dbReference>
<evidence type="ECO:0000313" key="2">
    <source>
        <dbReference type="Proteomes" id="UP000697710"/>
    </source>
</evidence>
<dbReference type="PANTHER" id="PTHR35368">
    <property type="entry name" value="HYDROPEROXIDE REDUCTASE"/>
    <property type="match status" value="1"/>
</dbReference>
<dbReference type="Pfam" id="PF02566">
    <property type="entry name" value="OsmC"/>
    <property type="match status" value="1"/>
</dbReference>
<dbReference type="InterPro" id="IPR003718">
    <property type="entry name" value="OsmC/Ohr_fam"/>
</dbReference>
<reference evidence="1" key="1">
    <citation type="submission" date="2020-04" db="EMBL/GenBank/DDBJ databases">
        <authorList>
            <person name="Zhang T."/>
        </authorList>
    </citation>
    <scope>NUCLEOTIDE SEQUENCE</scope>
    <source>
        <strain evidence="1">HKST-UBA01</strain>
    </source>
</reference>
<reference evidence="1" key="2">
    <citation type="journal article" date="2021" name="Microbiome">
        <title>Successional dynamics and alternative stable states in a saline activated sludge microbial community over 9 years.</title>
        <authorList>
            <person name="Wang Y."/>
            <person name="Ye J."/>
            <person name="Ju F."/>
            <person name="Liu L."/>
            <person name="Boyd J.A."/>
            <person name="Deng Y."/>
            <person name="Parks D.H."/>
            <person name="Jiang X."/>
            <person name="Yin X."/>
            <person name="Woodcroft B.J."/>
            <person name="Tyson G.W."/>
            <person name="Hugenholtz P."/>
            <person name="Polz M.F."/>
            <person name="Zhang T."/>
        </authorList>
    </citation>
    <scope>NUCLEOTIDE SEQUENCE</scope>
    <source>
        <strain evidence="1">HKST-UBA01</strain>
    </source>
</reference>
<dbReference type="Proteomes" id="UP000697710">
    <property type="component" value="Unassembled WGS sequence"/>
</dbReference>
<sequence length="193" mass="20837">MSTVMNDKKMPEPRNGVDTPTLLATINVVAGQPELAKFRFRATNTWQQGTHSRTRIDAFSGAGGDHQHQSEFVYGGDHPAVLVGGDNAPTPVEFLLHALASCLTAGIGNIAAVRGVTLHEVESTIEGDLDLRGLLGLSDEVRNGYQAMRVDFRIKGDAPEEKLVQIVEQSRKRSAVYDVFTNGIPVSITVNGK</sequence>
<dbReference type="InterPro" id="IPR036102">
    <property type="entry name" value="OsmC/Ohrsf"/>
</dbReference>
<proteinExistence type="predicted"/>
<dbReference type="Gene3D" id="3.30.300.20">
    <property type="match status" value="1"/>
</dbReference>
<dbReference type="InterPro" id="IPR052924">
    <property type="entry name" value="OsmC/Ohr_hydroprdx_reductase"/>
</dbReference>
<dbReference type="InterPro" id="IPR015946">
    <property type="entry name" value="KH_dom-like_a/b"/>
</dbReference>
<comment type="caution">
    <text evidence="1">The sequence shown here is derived from an EMBL/GenBank/DDBJ whole genome shotgun (WGS) entry which is preliminary data.</text>
</comment>
<name>A0A956M1U0_UNCEI</name>